<accession>A0ACB9HR24</accession>
<organism evidence="1 2">
    <name type="scientific">Smallanthus sonchifolius</name>
    <dbReference type="NCBI Taxonomy" id="185202"/>
    <lineage>
        <taxon>Eukaryota</taxon>
        <taxon>Viridiplantae</taxon>
        <taxon>Streptophyta</taxon>
        <taxon>Embryophyta</taxon>
        <taxon>Tracheophyta</taxon>
        <taxon>Spermatophyta</taxon>
        <taxon>Magnoliopsida</taxon>
        <taxon>eudicotyledons</taxon>
        <taxon>Gunneridae</taxon>
        <taxon>Pentapetalae</taxon>
        <taxon>asterids</taxon>
        <taxon>campanulids</taxon>
        <taxon>Asterales</taxon>
        <taxon>Asteraceae</taxon>
        <taxon>Asteroideae</taxon>
        <taxon>Heliantheae alliance</taxon>
        <taxon>Millerieae</taxon>
        <taxon>Smallanthus</taxon>
    </lineage>
</organism>
<dbReference type="Proteomes" id="UP001056120">
    <property type="component" value="Linkage Group LG11"/>
</dbReference>
<gene>
    <name evidence="1" type="ORF">L1987_33434</name>
</gene>
<dbReference type="EMBL" id="CM042028">
    <property type="protein sequence ID" value="KAI3798165.1"/>
    <property type="molecule type" value="Genomic_DNA"/>
</dbReference>
<reference evidence="2" key="1">
    <citation type="journal article" date="2022" name="Mol. Ecol. Resour.">
        <title>The genomes of chicory, endive, great burdock and yacon provide insights into Asteraceae palaeo-polyploidization history and plant inulin production.</title>
        <authorList>
            <person name="Fan W."/>
            <person name="Wang S."/>
            <person name="Wang H."/>
            <person name="Wang A."/>
            <person name="Jiang F."/>
            <person name="Liu H."/>
            <person name="Zhao H."/>
            <person name="Xu D."/>
            <person name="Zhang Y."/>
        </authorList>
    </citation>
    <scope>NUCLEOTIDE SEQUENCE [LARGE SCALE GENOMIC DNA]</scope>
    <source>
        <strain evidence="2">cv. Yunnan</strain>
    </source>
</reference>
<evidence type="ECO:0000313" key="1">
    <source>
        <dbReference type="EMBL" id="KAI3798165.1"/>
    </source>
</evidence>
<proteinExistence type="predicted"/>
<keyword evidence="2" id="KW-1185">Reference proteome</keyword>
<sequence length="112" mass="12448">MMGSQNICPREALLTLPTFIDIPMINGSSHVNGEELELLVKTKVASWLETPQSEEESTEDEDIDDGSDGCMQSQWYVGPFNVSKGCRLKREKLATANESVERSLQYAHASAR</sequence>
<protein>
    <submittedName>
        <fullName evidence="1">Uncharacterized protein</fullName>
    </submittedName>
</protein>
<name>A0ACB9HR24_9ASTR</name>
<evidence type="ECO:0000313" key="2">
    <source>
        <dbReference type="Proteomes" id="UP001056120"/>
    </source>
</evidence>
<reference evidence="1 2" key="2">
    <citation type="journal article" date="2022" name="Mol. Ecol. Resour.">
        <title>The genomes of chicory, endive, great burdock and yacon provide insights into Asteraceae paleo-polyploidization history and plant inulin production.</title>
        <authorList>
            <person name="Fan W."/>
            <person name="Wang S."/>
            <person name="Wang H."/>
            <person name="Wang A."/>
            <person name="Jiang F."/>
            <person name="Liu H."/>
            <person name="Zhao H."/>
            <person name="Xu D."/>
            <person name="Zhang Y."/>
        </authorList>
    </citation>
    <scope>NUCLEOTIDE SEQUENCE [LARGE SCALE GENOMIC DNA]</scope>
    <source>
        <strain evidence="2">cv. Yunnan</strain>
        <tissue evidence="1">Leaves</tissue>
    </source>
</reference>
<comment type="caution">
    <text evidence="1">The sequence shown here is derived from an EMBL/GenBank/DDBJ whole genome shotgun (WGS) entry which is preliminary data.</text>
</comment>